<organism evidence="15 16">
    <name type="scientific">Schistosoma mansoni</name>
    <name type="common">Blood fluke</name>
    <dbReference type="NCBI Taxonomy" id="6183"/>
    <lineage>
        <taxon>Eukaryota</taxon>
        <taxon>Metazoa</taxon>
        <taxon>Spiralia</taxon>
        <taxon>Lophotrochozoa</taxon>
        <taxon>Platyhelminthes</taxon>
        <taxon>Trematoda</taxon>
        <taxon>Digenea</taxon>
        <taxon>Strigeidida</taxon>
        <taxon>Schistosomatoidea</taxon>
        <taxon>Schistosomatidae</taxon>
        <taxon>Schistosoma</taxon>
    </lineage>
</organism>
<dbReference type="PANTHER" id="PTHR18966">
    <property type="entry name" value="IONOTROPIC GLUTAMATE RECEPTOR"/>
    <property type="match status" value="1"/>
</dbReference>
<feature type="chain" id="PRO_5024317136" evidence="12">
    <location>
        <begin position="21"/>
        <end position="847"/>
    </location>
</feature>
<comment type="subcellular location">
    <subcellularLocation>
        <location evidence="1">Membrane</location>
        <topology evidence="1">Multi-pass membrane protein</topology>
    </subcellularLocation>
</comment>
<evidence type="ECO:0000259" key="14">
    <source>
        <dbReference type="SMART" id="SM00918"/>
    </source>
</evidence>
<evidence type="ECO:0000256" key="4">
    <source>
        <dbReference type="ARBA" id="ARBA00022989"/>
    </source>
</evidence>
<keyword evidence="3 11" id="KW-0812">Transmembrane</keyword>
<dbReference type="InterPro" id="IPR019594">
    <property type="entry name" value="Glu/Gly-bd"/>
</dbReference>
<evidence type="ECO:0000256" key="1">
    <source>
        <dbReference type="ARBA" id="ARBA00004141"/>
    </source>
</evidence>
<dbReference type="SMART" id="SM00079">
    <property type="entry name" value="PBPe"/>
    <property type="match status" value="1"/>
</dbReference>
<keyword evidence="6 11" id="KW-0472">Membrane</keyword>
<evidence type="ECO:0000256" key="7">
    <source>
        <dbReference type="ARBA" id="ARBA00023170"/>
    </source>
</evidence>
<dbReference type="WBParaSite" id="Smp_333670.1">
    <property type="protein sequence ID" value="Smp_333670.1"/>
    <property type="gene ID" value="Smp_333670"/>
</dbReference>
<feature type="domain" description="Ionotropic glutamate receptor L-glutamate and glycine-binding" evidence="14">
    <location>
        <begin position="387"/>
        <end position="444"/>
    </location>
</feature>
<dbReference type="Pfam" id="PF10613">
    <property type="entry name" value="Lig_chan-Glu_bd"/>
    <property type="match status" value="1"/>
</dbReference>
<feature type="transmembrane region" description="Helical" evidence="11">
    <location>
        <begin position="489"/>
        <end position="512"/>
    </location>
</feature>
<dbReference type="Proteomes" id="UP000008854">
    <property type="component" value="Unassembled WGS sequence"/>
</dbReference>
<feature type="transmembrane region" description="Helical" evidence="11">
    <location>
        <begin position="552"/>
        <end position="575"/>
    </location>
</feature>
<feature type="transmembrane region" description="Helical" evidence="11">
    <location>
        <begin position="744"/>
        <end position="764"/>
    </location>
</feature>
<dbReference type="PROSITE" id="PS00092">
    <property type="entry name" value="N6_MTASE"/>
    <property type="match status" value="1"/>
</dbReference>
<sequence>MKQFTLPLIGIWMIISVIVCQKPLHIGIIYDSELGITGEALINRFNDLYEKIEYYADFPIRNYSLPSPPKFKLTIKEFTFGVVCNLVQNDVHVIISLTACNIAQLIEAQTIPYGIPYIAIPRPTCSKEIINLSNIRTTTMTLWIQPTSEQTGRAIYEMSELERVSQALLLVDKTNLETDTALDFVLQAEMNDEKFVPYISTQMFSLTNQTNPMYPTLNTYDTIDVLLRRFEDMRSNSSSFLLSHIFHIQIYQNRYVFRNFYWILPTILTITPNELIRVATTNQFEQVATGFFRQFPILNEEDCLNLNIGENMRLLMSEIFQCNTNNITERELEAVYMILLSSQATILMKSLTIDFMDIPSIPDCDAPSIQPRPYGQLFYRILISDPPYIVRGEITKDNELLNAEGLAIDILNEFARRLEFRYRLFLPPDGEYGVKITNTTWNAAPLTINKERSQDLFFVGPFMEDTLGILLNTPEQNEELFQMFLPFRYDIWLCVIGSIFIAAFLITIFSIISPFSAWNLAIPGATSDEISIYHSVWFTVGGMLMQGQELRAIACSARTVTLLYWLLVLVIQATWQADLTAFLTRNVIQIPVSSLEDLATSGLSLAAIKNSGTVKLIQSATANEYYSIVYEKIMGNPYVLRNLSDGVAYVRNSTKNVLLDDRIQLLHYLPDNEETLTVVDDKKVIIPIGFAVRLDEEYAPLMLSFMSILRERGVIDHLLEKWNVEKMKYTSNTATFNLVTLRNISGAFIVLSVFIVTSLIVLIIEIKWHKYSLKKEKLHPKSKNSSDGHPSIWRRFTHPTEEIPKPKLDLSRNPTLKQLKYAGHRRASAAFDATVITAENQTESNLE</sequence>
<evidence type="ECO:0000256" key="2">
    <source>
        <dbReference type="ARBA" id="ARBA00022448"/>
    </source>
</evidence>
<keyword evidence="4 11" id="KW-1133">Transmembrane helix</keyword>
<feature type="domain" description="Ionotropic glutamate receptor C-terminal" evidence="13">
    <location>
        <begin position="380"/>
        <end position="726"/>
    </location>
</feature>
<dbReference type="InterPro" id="IPR001320">
    <property type="entry name" value="Iontro_rcpt_C"/>
</dbReference>
<keyword evidence="9" id="KW-1071">Ligand-gated ion channel</keyword>
<proteinExistence type="predicted"/>
<keyword evidence="7" id="KW-0675">Receptor</keyword>
<evidence type="ECO:0000256" key="10">
    <source>
        <dbReference type="ARBA" id="ARBA00023303"/>
    </source>
</evidence>
<dbReference type="InterPro" id="IPR015683">
    <property type="entry name" value="Ionotropic_Glu_rcpt"/>
</dbReference>
<evidence type="ECO:0000256" key="3">
    <source>
        <dbReference type="ARBA" id="ARBA00022692"/>
    </source>
</evidence>
<dbReference type="GO" id="GO:0003676">
    <property type="term" value="F:nucleic acid binding"/>
    <property type="evidence" value="ECO:0007669"/>
    <property type="project" value="InterPro"/>
</dbReference>
<dbReference type="SUPFAM" id="SSF53850">
    <property type="entry name" value="Periplasmic binding protein-like II"/>
    <property type="match status" value="1"/>
</dbReference>
<dbReference type="SMART" id="SM00918">
    <property type="entry name" value="Lig_chan-Glu_bd"/>
    <property type="match status" value="1"/>
</dbReference>
<dbReference type="Gene3D" id="1.10.287.70">
    <property type="match status" value="1"/>
</dbReference>
<keyword evidence="12" id="KW-0732">Signal</keyword>
<evidence type="ECO:0000259" key="13">
    <source>
        <dbReference type="SMART" id="SM00079"/>
    </source>
</evidence>
<evidence type="ECO:0000256" key="12">
    <source>
        <dbReference type="SAM" id="SignalP"/>
    </source>
</evidence>
<evidence type="ECO:0000256" key="5">
    <source>
        <dbReference type="ARBA" id="ARBA00023065"/>
    </source>
</evidence>
<dbReference type="AlphaFoldDB" id="A0A5K4F828"/>
<dbReference type="InParanoid" id="A0A5K4F828"/>
<keyword evidence="10" id="KW-0407">Ion channel</keyword>
<evidence type="ECO:0000256" key="9">
    <source>
        <dbReference type="ARBA" id="ARBA00023286"/>
    </source>
</evidence>
<dbReference type="GO" id="GO:0032259">
    <property type="term" value="P:methylation"/>
    <property type="evidence" value="ECO:0007669"/>
    <property type="project" value="InterPro"/>
</dbReference>
<evidence type="ECO:0000256" key="11">
    <source>
        <dbReference type="SAM" id="Phobius"/>
    </source>
</evidence>
<keyword evidence="5" id="KW-0406">Ion transport</keyword>
<dbReference type="GO" id="GO:0015276">
    <property type="term" value="F:ligand-gated monoatomic ion channel activity"/>
    <property type="evidence" value="ECO:0007669"/>
    <property type="project" value="InterPro"/>
</dbReference>
<keyword evidence="2" id="KW-0813">Transport</keyword>
<feature type="signal peptide" evidence="12">
    <location>
        <begin position="1"/>
        <end position="20"/>
    </location>
</feature>
<reference evidence="15" key="1">
    <citation type="journal article" date="2012" name="PLoS Negl. Trop. Dis.">
        <title>A systematically improved high quality genome and transcriptome of the human blood fluke Schistosoma mansoni.</title>
        <authorList>
            <person name="Protasio A.V."/>
            <person name="Tsai I.J."/>
            <person name="Babbage A."/>
            <person name="Nichol S."/>
            <person name="Hunt M."/>
            <person name="Aslett M.A."/>
            <person name="De Silva N."/>
            <person name="Velarde G.S."/>
            <person name="Anderson T.J."/>
            <person name="Clark R.C."/>
            <person name="Davidson C."/>
            <person name="Dillon G.P."/>
            <person name="Holroyd N.E."/>
            <person name="LoVerde P.T."/>
            <person name="Lloyd C."/>
            <person name="McQuillan J."/>
            <person name="Oliveira G."/>
            <person name="Otto T.D."/>
            <person name="Parker-Manuel S.J."/>
            <person name="Quail M.A."/>
            <person name="Wilson R.A."/>
            <person name="Zerlotini A."/>
            <person name="Dunne D.W."/>
            <person name="Berriman M."/>
        </authorList>
    </citation>
    <scope>NUCLEOTIDE SEQUENCE [LARGE SCALE GENOMIC DNA]</scope>
    <source>
        <strain evidence="15">Puerto Rican</strain>
    </source>
</reference>
<keyword evidence="8" id="KW-0325">Glycoprotein</keyword>
<accession>A0A5K4F828</accession>
<dbReference type="GO" id="GO:0016020">
    <property type="term" value="C:membrane"/>
    <property type="evidence" value="ECO:0007669"/>
    <property type="project" value="UniProtKB-SubCell"/>
</dbReference>
<dbReference type="InterPro" id="IPR002052">
    <property type="entry name" value="DNA_methylase_N6_adenine_CS"/>
</dbReference>
<evidence type="ECO:0000313" key="15">
    <source>
        <dbReference type="Proteomes" id="UP000008854"/>
    </source>
</evidence>
<dbReference type="GO" id="GO:0008168">
    <property type="term" value="F:methyltransferase activity"/>
    <property type="evidence" value="ECO:0007669"/>
    <property type="project" value="InterPro"/>
</dbReference>
<evidence type="ECO:0000313" key="16">
    <source>
        <dbReference type="WBParaSite" id="Smp_333670.1"/>
    </source>
</evidence>
<evidence type="ECO:0000256" key="8">
    <source>
        <dbReference type="ARBA" id="ARBA00023180"/>
    </source>
</evidence>
<protein>
    <submittedName>
        <fullName evidence="16">PBPe domain-containing protein</fullName>
    </submittedName>
</protein>
<keyword evidence="15" id="KW-1185">Reference proteome</keyword>
<evidence type="ECO:0000256" key="6">
    <source>
        <dbReference type="ARBA" id="ARBA00023136"/>
    </source>
</evidence>
<dbReference type="Pfam" id="PF00060">
    <property type="entry name" value="Lig_chan"/>
    <property type="match status" value="1"/>
</dbReference>
<name>A0A5K4F828_SCHMA</name>
<dbReference type="Gene3D" id="3.40.190.10">
    <property type="entry name" value="Periplasmic binding protein-like II"/>
    <property type="match status" value="1"/>
</dbReference>
<reference evidence="16" key="2">
    <citation type="submission" date="2019-11" db="UniProtKB">
        <authorList>
            <consortium name="WormBaseParasite"/>
        </authorList>
    </citation>
    <scope>IDENTIFICATION</scope>
    <source>
        <strain evidence="16">Puerto Rican</strain>
    </source>
</reference>